<reference evidence="1 2" key="1">
    <citation type="submission" date="2020-02" db="EMBL/GenBank/DDBJ databases">
        <authorList>
            <person name="Ferguson B K."/>
        </authorList>
    </citation>
    <scope>NUCLEOTIDE SEQUENCE [LARGE SCALE GENOMIC DNA]</scope>
</reference>
<dbReference type="EMBL" id="CADCXU010032274">
    <property type="protein sequence ID" value="CAB0018130.1"/>
    <property type="molecule type" value="Genomic_DNA"/>
</dbReference>
<evidence type="ECO:0000313" key="1">
    <source>
        <dbReference type="EMBL" id="CAB0018130.1"/>
    </source>
</evidence>
<dbReference type="AlphaFoldDB" id="A0A6H5HKQ1"/>
<sequence length="61" mass="6873">MAIRCLEALLQDSYNRSAIQCQEISTRDWRSASETPFEPLRTADNVLLFSVNCLPSSIVVI</sequence>
<dbReference type="Proteomes" id="UP000479000">
    <property type="component" value="Unassembled WGS sequence"/>
</dbReference>
<evidence type="ECO:0000313" key="2">
    <source>
        <dbReference type="Proteomes" id="UP000479000"/>
    </source>
</evidence>
<gene>
    <name evidence="1" type="ORF">NTEN_LOCUS22039</name>
</gene>
<organism evidence="1 2">
    <name type="scientific">Nesidiocoris tenuis</name>
    <dbReference type="NCBI Taxonomy" id="355587"/>
    <lineage>
        <taxon>Eukaryota</taxon>
        <taxon>Metazoa</taxon>
        <taxon>Ecdysozoa</taxon>
        <taxon>Arthropoda</taxon>
        <taxon>Hexapoda</taxon>
        <taxon>Insecta</taxon>
        <taxon>Pterygota</taxon>
        <taxon>Neoptera</taxon>
        <taxon>Paraneoptera</taxon>
        <taxon>Hemiptera</taxon>
        <taxon>Heteroptera</taxon>
        <taxon>Panheteroptera</taxon>
        <taxon>Cimicomorpha</taxon>
        <taxon>Miridae</taxon>
        <taxon>Dicyphina</taxon>
        <taxon>Nesidiocoris</taxon>
    </lineage>
</organism>
<name>A0A6H5HKQ1_9HEMI</name>
<keyword evidence="2" id="KW-1185">Reference proteome</keyword>
<protein>
    <submittedName>
        <fullName evidence="1">Uncharacterized protein</fullName>
    </submittedName>
</protein>
<proteinExistence type="predicted"/>
<accession>A0A6H5HKQ1</accession>